<gene>
    <name evidence="1" type="ORF">CPB84DRAFT_267252</name>
</gene>
<dbReference type="AlphaFoldDB" id="A0A9P5NSX7"/>
<protein>
    <submittedName>
        <fullName evidence="1">Uncharacterized protein</fullName>
    </submittedName>
</protein>
<dbReference type="Proteomes" id="UP000724874">
    <property type="component" value="Unassembled WGS sequence"/>
</dbReference>
<sequence>MGIFFLRWTGQISTLSASTTYATSSPMNTRILALGPSLLRPPDSRRGFPLDNLSREVWAGRFFFQMFKSNPPDRRKAHRDGRPTGPDALVTVDIIKDLRAKTFWTKKKKGLPNAFGRCKTAAEKKLGRRLLSRTPLS</sequence>
<accession>A0A9P5NSX7</accession>
<reference evidence="1" key="1">
    <citation type="submission" date="2020-11" db="EMBL/GenBank/DDBJ databases">
        <authorList>
            <consortium name="DOE Joint Genome Institute"/>
            <person name="Ahrendt S."/>
            <person name="Riley R."/>
            <person name="Andreopoulos W."/>
            <person name="LaButti K."/>
            <person name="Pangilinan J."/>
            <person name="Ruiz-duenas F.J."/>
            <person name="Barrasa J.M."/>
            <person name="Sanchez-Garcia M."/>
            <person name="Camarero S."/>
            <person name="Miyauchi S."/>
            <person name="Serrano A."/>
            <person name="Linde D."/>
            <person name="Babiker R."/>
            <person name="Drula E."/>
            <person name="Ayuso-Fernandez I."/>
            <person name="Pacheco R."/>
            <person name="Padilla G."/>
            <person name="Ferreira P."/>
            <person name="Barriuso J."/>
            <person name="Kellner H."/>
            <person name="Castanera R."/>
            <person name="Alfaro M."/>
            <person name="Ramirez L."/>
            <person name="Pisabarro A.G."/>
            <person name="Kuo A."/>
            <person name="Tritt A."/>
            <person name="Lipzen A."/>
            <person name="He G."/>
            <person name="Yan M."/>
            <person name="Ng V."/>
            <person name="Cullen D."/>
            <person name="Martin F."/>
            <person name="Rosso M.-N."/>
            <person name="Henrissat B."/>
            <person name="Hibbett D."/>
            <person name="Martinez A.T."/>
            <person name="Grigoriev I.V."/>
        </authorList>
    </citation>
    <scope>NUCLEOTIDE SEQUENCE</scope>
    <source>
        <strain evidence="1">AH 44721</strain>
    </source>
</reference>
<name>A0A9P5NSX7_GYMJU</name>
<organism evidence="1 2">
    <name type="scientific">Gymnopilus junonius</name>
    <name type="common">Spectacular rustgill mushroom</name>
    <name type="synonym">Gymnopilus spectabilis subsp. junonius</name>
    <dbReference type="NCBI Taxonomy" id="109634"/>
    <lineage>
        <taxon>Eukaryota</taxon>
        <taxon>Fungi</taxon>
        <taxon>Dikarya</taxon>
        <taxon>Basidiomycota</taxon>
        <taxon>Agaricomycotina</taxon>
        <taxon>Agaricomycetes</taxon>
        <taxon>Agaricomycetidae</taxon>
        <taxon>Agaricales</taxon>
        <taxon>Agaricineae</taxon>
        <taxon>Hymenogastraceae</taxon>
        <taxon>Gymnopilus</taxon>
    </lineage>
</organism>
<evidence type="ECO:0000313" key="2">
    <source>
        <dbReference type="Proteomes" id="UP000724874"/>
    </source>
</evidence>
<proteinExistence type="predicted"/>
<comment type="caution">
    <text evidence="1">The sequence shown here is derived from an EMBL/GenBank/DDBJ whole genome shotgun (WGS) entry which is preliminary data.</text>
</comment>
<dbReference type="EMBL" id="JADNYJ010000014">
    <property type="protein sequence ID" value="KAF8907633.1"/>
    <property type="molecule type" value="Genomic_DNA"/>
</dbReference>
<keyword evidence="2" id="KW-1185">Reference proteome</keyword>
<evidence type="ECO:0000313" key="1">
    <source>
        <dbReference type="EMBL" id="KAF8907633.1"/>
    </source>
</evidence>